<dbReference type="GO" id="GO:0007346">
    <property type="term" value="P:regulation of mitotic cell cycle"/>
    <property type="evidence" value="ECO:0007669"/>
    <property type="project" value="TreeGrafter"/>
</dbReference>
<comment type="similarity">
    <text evidence="1">Belongs to the CDK5RAP3 family.</text>
</comment>
<comment type="caution">
    <text evidence="3">The sequence shown here is derived from an EMBL/GenBank/DDBJ whole genome shotgun (WGS) entry which is preliminary data.</text>
</comment>
<feature type="compositionally biased region" description="Low complexity" evidence="2">
    <location>
        <begin position="313"/>
        <end position="322"/>
    </location>
</feature>
<feature type="region of interest" description="Disordered" evidence="2">
    <location>
        <begin position="301"/>
        <end position="338"/>
    </location>
</feature>
<dbReference type="EMBL" id="BNCO01000021">
    <property type="protein sequence ID" value="GIL55532.1"/>
    <property type="molecule type" value="Genomic_DNA"/>
</dbReference>
<dbReference type="AlphaFoldDB" id="A0A8J4B7H5"/>
<dbReference type="Pfam" id="PF05600">
    <property type="entry name" value="CDK5RAP3"/>
    <property type="match status" value="1"/>
</dbReference>
<evidence type="ECO:0008006" key="5">
    <source>
        <dbReference type="Google" id="ProtNLM"/>
    </source>
</evidence>
<gene>
    <name evidence="3" type="ORF">Vafri_11095</name>
</gene>
<evidence type="ECO:0000313" key="4">
    <source>
        <dbReference type="Proteomes" id="UP000747399"/>
    </source>
</evidence>
<organism evidence="3 4">
    <name type="scientific">Volvox africanus</name>
    <dbReference type="NCBI Taxonomy" id="51714"/>
    <lineage>
        <taxon>Eukaryota</taxon>
        <taxon>Viridiplantae</taxon>
        <taxon>Chlorophyta</taxon>
        <taxon>core chlorophytes</taxon>
        <taxon>Chlorophyceae</taxon>
        <taxon>CS clade</taxon>
        <taxon>Chlamydomonadales</taxon>
        <taxon>Volvocaceae</taxon>
        <taxon>Volvox</taxon>
    </lineage>
</organism>
<sequence length="596" mass="63156">MSEPAIARLVGEGVERPDASLPLDINYAKLAEWLVTRQKIPKDWHKRLQVIQAKAAEALKDIPSEVLNGLTDGPDAPLDYLRAVEIRDKLSSTAERTMFGGLSGPAGTWDKIVKAYEKQYVFLGECAGTLVQNVDFEIPYLRKQAAKFNQQIVDCDRRHAECLRNAALCAAKYKEECKKLGIQGVSVRQELRHLADELPGMLRSVVESLHEPQLQSAAEYYAGFSRFAHAPRGQRAAAAGADLALEPSKMLPILFEIRERRTQPLPLGLGDVSAEATAKNTAGGGGGINWDLSPQVDGGTAAGTAVNIDWDVGPSEGESAAEGDGGGGCSGGGGGRGINWDIDLQDVTGGTPAADSAGADADAAAVAPVTINWDIEVDAVGADAEADADAENNLVGIGTRGEDVGPSASAATAGGELTKPDAVAAARLERDGEYRARLMDDLLELRAFLAQRKAELSGSGNELLATALPADVREVDSAAVGIMLGAVQQCLGQLTTPRFRQLLLIATSQRYLDRLETSLKRQAGAEAKLQRAAADVVARKQEARSQLVELAPRLGALVEHTWRLKSLSERSISAALGGKRTINILGEINNVLAAAQ</sequence>
<reference evidence="3" key="1">
    <citation type="journal article" date="2021" name="Proc. Natl. Acad. Sci. U.S.A.">
        <title>Three genomes in the algal genus Volvox reveal the fate of a haploid sex-determining region after a transition to homothallism.</title>
        <authorList>
            <person name="Yamamoto K."/>
            <person name="Hamaji T."/>
            <person name="Kawai-Toyooka H."/>
            <person name="Matsuzaki R."/>
            <person name="Takahashi F."/>
            <person name="Nishimura Y."/>
            <person name="Kawachi M."/>
            <person name="Noguchi H."/>
            <person name="Minakuchi Y."/>
            <person name="Umen J.G."/>
            <person name="Toyoda A."/>
            <person name="Nozaki H."/>
        </authorList>
    </citation>
    <scope>NUCLEOTIDE SEQUENCE</scope>
    <source>
        <strain evidence="3">NIES-3780</strain>
    </source>
</reference>
<evidence type="ECO:0000256" key="2">
    <source>
        <dbReference type="SAM" id="MobiDB-lite"/>
    </source>
</evidence>
<dbReference type="Proteomes" id="UP000747399">
    <property type="component" value="Unassembled WGS sequence"/>
</dbReference>
<keyword evidence="4" id="KW-1185">Reference proteome</keyword>
<accession>A0A8J4B7H5</accession>
<evidence type="ECO:0000256" key="1">
    <source>
        <dbReference type="ARBA" id="ARBA00007478"/>
    </source>
</evidence>
<dbReference type="PANTHER" id="PTHR14894:SF0">
    <property type="entry name" value="CDK5 REGULATORY SUBUNIT-ASSOCIATED PROTEIN 3"/>
    <property type="match status" value="1"/>
</dbReference>
<feature type="compositionally biased region" description="Gly residues" evidence="2">
    <location>
        <begin position="323"/>
        <end position="337"/>
    </location>
</feature>
<dbReference type="GO" id="GO:0012505">
    <property type="term" value="C:endomembrane system"/>
    <property type="evidence" value="ECO:0007669"/>
    <property type="project" value="TreeGrafter"/>
</dbReference>
<dbReference type="PANTHER" id="PTHR14894">
    <property type="entry name" value="CDK5 REGULATORY SUBUNIT-ASSOCIATED PROTEIN 3"/>
    <property type="match status" value="1"/>
</dbReference>
<evidence type="ECO:0000313" key="3">
    <source>
        <dbReference type="EMBL" id="GIL55532.1"/>
    </source>
</evidence>
<protein>
    <recommendedName>
        <fullName evidence="5">CDK5RAP3-like protein</fullName>
    </recommendedName>
</protein>
<dbReference type="InterPro" id="IPR008491">
    <property type="entry name" value="CDK5RAP3"/>
</dbReference>
<name>A0A8J4B7H5_9CHLO</name>
<proteinExistence type="inferred from homology"/>